<dbReference type="PROSITE" id="PS50088">
    <property type="entry name" value="ANK_REPEAT"/>
    <property type="match status" value="4"/>
</dbReference>
<protein>
    <recommendedName>
        <fullName evidence="4">Clr5 domain-containing protein</fullName>
    </recommendedName>
</protein>
<dbReference type="Proteomes" id="UP000070328">
    <property type="component" value="Unassembled WGS sequence"/>
</dbReference>
<feature type="repeat" description="ANK" evidence="3">
    <location>
        <begin position="1075"/>
        <end position="1107"/>
    </location>
</feature>
<dbReference type="Gene3D" id="1.25.40.20">
    <property type="entry name" value="Ankyrin repeat-containing domain"/>
    <property type="match status" value="4"/>
</dbReference>
<evidence type="ECO:0000313" key="6">
    <source>
        <dbReference type="Proteomes" id="UP000070328"/>
    </source>
</evidence>
<dbReference type="PRINTS" id="PR01415">
    <property type="entry name" value="ANKYRIN"/>
</dbReference>
<dbReference type="InterPro" id="IPR002110">
    <property type="entry name" value="Ankyrin_rpt"/>
</dbReference>
<evidence type="ECO:0000256" key="2">
    <source>
        <dbReference type="ARBA" id="ARBA00023043"/>
    </source>
</evidence>
<dbReference type="InterPro" id="IPR025676">
    <property type="entry name" value="Clr5_dom"/>
</dbReference>
<dbReference type="Pfam" id="PF14420">
    <property type="entry name" value="Clr5"/>
    <property type="match status" value="1"/>
</dbReference>
<dbReference type="PROSITE" id="PS50297">
    <property type="entry name" value="ANK_REP_REGION"/>
    <property type="match status" value="4"/>
</dbReference>
<dbReference type="PANTHER" id="PTHR24198:SF165">
    <property type="entry name" value="ANKYRIN REPEAT-CONTAINING PROTEIN-RELATED"/>
    <property type="match status" value="1"/>
</dbReference>
<feature type="domain" description="Clr5" evidence="4">
    <location>
        <begin position="9"/>
        <end position="60"/>
    </location>
</feature>
<comment type="caution">
    <text evidence="5">The sequence shown here is derived from an EMBL/GenBank/DDBJ whole genome shotgun (WGS) entry which is preliminary data.</text>
</comment>
<keyword evidence="2 3" id="KW-0040">ANK repeat</keyword>
<dbReference type="Pfam" id="PF12796">
    <property type="entry name" value="Ank_2"/>
    <property type="match status" value="2"/>
</dbReference>
<dbReference type="AlphaFoldDB" id="A0A135SZ63"/>
<dbReference type="InterPro" id="IPR036770">
    <property type="entry name" value="Ankyrin_rpt-contain_sf"/>
</dbReference>
<dbReference type="PANTHER" id="PTHR24198">
    <property type="entry name" value="ANKYRIN REPEAT AND PROTEIN KINASE DOMAIN-CONTAINING PROTEIN"/>
    <property type="match status" value="1"/>
</dbReference>
<gene>
    <name evidence="5" type="ORF">CSIM01_03414</name>
</gene>
<name>A0A135SZ63_9PEZI</name>
<reference evidence="5 6" key="1">
    <citation type="submission" date="2014-02" db="EMBL/GenBank/DDBJ databases">
        <title>The genome sequence of Colletotrichum simmondsii CBS122122.</title>
        <authorList>
            <person name="Baroncelli R."/>
            <person name="Thon M.R."/>
        </authorList>
    </citation>
    <scope>NUCLEOTIDE SEQUENCE [LARGE SCALE GENOMIC DNA]</scope>
    <source>
        <strain evidence="5 6">CBS122122</strain>
    </source>
</reference>
<dbReference type="OrthoDB" id="539213at2759"/>
<keyword evidence="1" id="KW-0677">Repeat</keyword>
<accession>A0A135SZ63</accession>
<feature type="repeat" description="ANK" evidence="3">
    <location>
        <begin position="1040"/>
        <end position="1072"/>
    </location>
</feature>
<proteinExistence type="predicted"/>
<evidence type="ECO:0000259" key="4">
    <source>
        <dbReference type="Pfam" id="PF14420"/>
    </source>
</evidence>
<sequence>MASSRKRYSDEEWLQHRAEIQRMFLNESASFNEIMRNLEEDGFPVTKSQLEYKLRVWGLRRRIPKNKTEILWQYIGHRLDKRESQGKLSEVIYEGKVIVPAKVKKERSRYQTTSLVKYHQGPISPQTPAEFNILICTPERQPASPRTSAESNLPVCTPSPLPVRSSWPECLPWLRFQTEFSALFQVRKAYMESKPESSHSRDLQAIYASQLFNMTSINTSSDVALLSARLGSMMPETAEGSNTRLAQALLETPSQMTMHEHHRLLIYQISNDMDGSLSSDHWVRIVDVLESSGILSLQLSIGGQTGPTLNGFFEKLFQHTFIVLGHLTFTHDRAETLYQIQRAERLVLWMLSSGQTPNIPIKPSYLRETSTALQLAVMMNQPHLANQLMDAGATIPLSDGFSTIIYAVYKFQRFRASGPETDLNPEMVEVLQRFIEAGVSLDEGTSSLIGAIHLGSLPLAKSLILAGANVSYALPMPSWGWGPREIGVIGYAADIKKQAKALEFIMLLLEHARSMEPWRTQSDFITADVVMQATANGHVSILEYLHGLGYNIPAAECKGVTALHVAAAKGLQNVCRRLLRYGSLVDGLYSSKRVPSPMMLAALEGHEDAVRLLHRHGARIDSSFALNSADDSMYVWPLVQCRSHHAWSHNISRLGDAFITPAGAAILGSHWNNATYNYLIECGASVPEWAIYHGACDARQFGLVKVALENNANVNWASRTEETPLQAMLSSARRRLWGMKVEHTSEDDTENFRAECASLCFNLLDAGALSKGGEAQMAVFLNNWKLVEHILGICSYRRHTEMTLLEAAFLSGLETMVHQVFEREPAAYDDGALCAAVLFASEHRNTAFLQKLLKNRHKSVSPSPLGGTAMKSRYKSVSPSPLEGTAMGLAAWSADTEVLKMLYVEFGTPLAAVCPVDVFKQASSDDSIEQAILNWNIGMRKLPFWHDENLELVEPLFFILQSKKWAPKLQELKYCSERHSMIIDIDPNSDGMLKVQLSRKQDENIDLLYLAVKFRDYDGVKALLDAGEDVNMPYDTDTSRTRSSLQQAVEDGSLEILEVLLEAGADVNAPAARRRGATALQLAAITGRLGIAKMLIDLGANVNAPRAEEDGRTALEGAAERGKIDMIQYLLYEGAETRGRGRLQYMRAIKFAEREGHLVAANLLREYRNWTTADDDMWGSVNRHQDDWEGP</sequence>
<keyword evidence="6" id="KW-1185">Reference proteome</keyword>
<dbReference type="EMBL" id="JFBX01000347">
    <property type="protein sequence ID" value="KXH41208.1"/>
    <property type="molecule type" value="Genomic_DNA"/>
</dbReference>
<organism evidence="5 6">
    <name type="scientific">Colletotrichum simmondsii</name>
    <dbReference type="NCBI Taxonomy" id="703756"/>
    <lineage>
        <taxon>Eukaryota</taxon>
        <taxon>Fungi</taxon>
        <taxon>Dikarya</taxon>
        <taxon>Ascomycota</taxon>
        <taxon>Pezizomycotina</taxon>
        <taxon>Sordariomycetes</taxon>
        <taxon>Hypocreomycetidae</taxon>
        <taxon>Glomerellales</taxon>
        <taxon>Glomerellaceae</taxon>
        <taxon>Colletotrichum</taxon>
        <taxon>Colletotrichum acutatum species complex</taxon>
    </lineage>
</organism>
<evidence type="ECO:0000313" key="5">
    <source>
        <dbReference type="EMBL" id="KXH41208.1"/>
    </source>
</evidence>
<dbReference type="SMART" id="SM00248">
    <property type="entry name" value="ANK"/>
    <property type="match status" value="10"/>
</dbReference>
<dbReference type="SUPFAM" id="SSF48403">
    <property type="entry name" value="Ankyrin repeat"/>
    <property type="match status" value="2"/>
</dbReference>
<feature type="repeat" description="ANK" evidence="3">
    <location>
        <begin position="1110"/>
        <end position="1142"/>
    </location>
</feature>
<evidence type="ECO:0000256" key="3">
    <source>
        <dbReference type="PROSITE-ProRule" id="PRU00023"/>
    </source>
</evidence>
<feature type="repeat" description="ANK" evidence="3">
    <location>
        <begin position="558"/>
        <end position="590"/>
    </location>
</feature>
<evidence type="ECO:0000256" key="1">
    <source>
        <dbReference type="ARBA" id="ARBA00022737"/>
    </source>
</evidence>